<sequence length="338" mass="38006">MSDDITIKKSKATAKDVALRAGVSKWTVNRAFTKGASISKSTMEKVLKASEELGYRPNLLARSLSKKRTNIVGIVVDQLKNPNIAPVLDEITTQLQNNGFMALLLNISNKHSYESVLRLADQFQVDGLLYSGTVLSDELISLARDKHNIALVQMFRNSLNPDIQVVTSNGYAGGQEVAHLLFNQGYQRFGYLKGPDTDTRELLRLDGYRDYLNAQKIEVDTVIVAGQYEYHRAYDEMVRYLNNTSTDLLIDALFCENDILALGAIDALRDHPSHHHIGIVGYDDMNLSDVTAYQLTTYSQPRADIISRSIKRLLKPDLENNKELLRGKLVRRKSHLKP</sequence>
<accession>A0A3N9U8K5</accession>
<dbReference type="Pfam" id="PF00356">
    <property type="entry name" value="LacI"/>
    <property type="match status" value="1"/>
</dbReference>
<dbReference type="Gene3D" id="3.40.50.2300">
    <property type="match status" value="2"/>
</dbReference>
<dbReference type="RefSeq" id="WP_124935188.1">
    <property type="nucleotide sequence ID" value="NZ_RJVQ01000001.1"/>
</dbReference>
<name>A0A3N9U8K5_9VIBR</name>
<dbReference type="InterPro" id="IPR000843">
    <property type="entry name" value="HTH_LacI"/>
</dbReference>
<dbReference type="AlphaFoldDB" id="A0A3N9U8K5"/>
<comment type="caution">
    <text evidence="5">The sequence shown here is derived from an EMBL/GenBank/DDBJ whole genome shotgun (WGS) entry which is preliminary data.</text>
</comment>
<keyword evidence="1" id="KW-0805">Transcription regulation</keyword>
<proteinExistence type="predicted"/>
<dbReference type="Pfam" id="PF13377">
    <property type="entry name" value="Peripla_BP_3"/>
    <property type="match status" value="1"/>
</dbReference>
<feature type="domain" description="HTH lacI-type" evidence="4">
    <location>
        <begin position="12"/>
        <end position="66"/>
    </location>
</feature>
<dbReference type="CDD" id="cd01392">
    <property type="entry name" value="HTH_LacI"/>
    <property type="match status" value="1"/>
</dbReference>
<evidence type="ECO:0000259" key="4">
    <source>
        <dbReference type="PROSITE" id="PS50932"/>
    </source>
</evidence>
<dbReference type="InterPro" id="IPR010982">
    <property type="entry name" value="Lambda_DNA-bd_dom_sf"/>
</dbReference>
<protein>
    <submittedName>
        <fullName evidence="5">LacI family transcriptional regulator</fullName>
    </submittedName>
</protein>
<keyword evidence="2" id="KW-0238">DNA-binding</keyword>
<organism evidence="5 6">
    <name type="scientific">Vibrio viridaestus</name>
    <dbReference type="NCBI Taxonomy" id="2487322"/>
    <lineage>
        <taxon>Bacteria</taxon>
        <taxon>Pseudomonadati</taxon>
        <taxon>Pseudomonadota</taxon>
        <taxon>Gammaproteobacteria</taxon>
        <taxon>Vibrionales</taxon>
        <taxon>Vibrionaceae</taxon>
        <taxon>Vibrio</taxon>
    </lineage>
</organism>
<dbReference type="EMBL" id="RJVQ01000001">
    <property type="protein sequence ID" value="RQW64536.1"/>
    <property type="molecule type" value="Genomic_DNA"/>
</dbReference>
<gene>
    <name evidence="5" type="ORF">EES38_00350</name>
</gene>
<keyword evidence="6" id="KW-1185">Reference proteome</keyword>
<reference evidence="5 6" key="1">
    <citation type="submission" date="2018-11" db="EMBL/GenBank/DDBJ databases">
        <title>Vibrio LJC006 sp. nov., isolated from seawater during the bloom of the enteromorpha.</title>
        <authorList>
            <person name="Liang J."/>
        </authorList>
    </citation>
    <scope>NUCLEOTIDE SEQUENCE [LARGE SCALE GENOMIC DNA]</scope>
    <source>
        <strain evidence="5 6">LJC006</strain>
    </source>
</reference>
<dbReference type="Proteomes" id="UP000281112">
    <property type="component" value="Unassembled WGS sequence"/>
</dbReference>
<keyword evidence="3" id="KW-0804">Transcription</keyword>
<dbReference type="PANTHER" id="PTHR30146">
    <property type="entry name" value="LACI-RELATED TRANSCRIPTIONAL REPRESSOR"/>
    <property type="match status" value="1"/>
</dbReference>
<dbReference type="CDD" id="cd06278">
    <property type="entry name" value="PBP1_LacI-like"/>
    <property type="match status" value="1"/>
</dbReference>
<dbReference type="InterPro" id="IPR028082">
    <property type="entry name" value="Peripla_BP_I"/>
</dbReference>
<dbReference type="SUPFAM" id="SSF47413">
    <property type="entry name" value="lambda repressor-like DNA-binding domains"/>
    <property type="match status" value="1"/>
</dbReference>
<dbReference type="GO" id="GO:0003700">
    <property type="term" value="F:DNA-binding transcription factor activity"/>
    <property type="evidence" value="ECO:0007669"/>
    <property type="project" value="TreeGrafter"/>
</dbReference>
<evidence type="ECO:0000256" key="1">
    <source>
        <dbReference type="ARBA" id="ARBA00023015"/>
    </source>
</evidence>
<evidence type="ECO:0000256" key="3">
    <source>
        <dbReference type="ARBA" id="ARBA00023163"/>
    </source>
</evidence>
<dbReference type="PROSITE" id="PS50932">
    <property type="entry name" value="HTH_LACI_2"/>
    <property type="match status" value="1"/>
</dbReference>
<dbReference type="SMART" id="SM00354">
    <property type="entry name" value="HTH_LACI"/>
    <property type="match status" value="1"/>
</dbReference>
<evidence type="ECO:0000313" key="5">
    <source>
        <dbReference type="EMBL" id="RQW64536.1"/>
    </source>
</evidence>
<dbReference type="SUPFAM" id="SSF53822">
    <property type="entry name" value="Periplasmic binding protein-like I"/>
    <property type="match status" value="1"/>
</dbReference>
<dbReference type="InterPro" id="IPR046335">
    <property type="entry name" value="LacI/GalR-like_sensor"/>
</dbReference>
<dbReference type="Gene3D" id="1.10.260.40">
    <property type="entry name" value="lambda repressor-like DNA-binding domains"/>
    <property type="match status" value="1"/>
</dbReference>
<dbReference type="PANTHER" id="PTHR30146:SF109">
    <property type="entry name" value="HTH-TYPE TRANSCRIPTIONAL REGULATOR GALS"/>
    <property type="match status" value="1"/>
</dbReference>
<dbReference type="OrthoDB" id="6619319at2"/>
<evidence type="ECO:0000313" key="6">
    <source>
        <dbReference type="Proteomes" id="UP000281112"/>
    </source>
</evidence>
<evidence type="ECO:0000256" key="2">
    <source>
        <dbReference type="ARBA" id="ARBA00023125"/>
    </source>
</evidence>
<dbReference type="GO" id="GO:0000976">
    <property type="term" value="F:transcription cis-regulatory region binding"/>
    <property type="evidence" value="ECO:0007669"/>
    <property type="project" value="TreeGrafter"/>
</dbReference>